<dbReference type="Proteomes" id="UP000774804">
    <property type="component" value="Unassembled WGS sequence"/>
</dbReference>
<dbReference type="EMBL" id="RCMI01000446">
    <property type="protein sequence ID" value="KAG2910375.1"/>
    <property type="molecule type" value="Genomic_DNA"/>
</dbReference>
<comment type="caution">
    <text evidence="3">The sequence shown here is derived from an EMBL/GenBank/DDBJ whole genome shotgun (WGS) entry which is preliminary data.</text>
</comment>
<reference evidence="3" key="1">
    <citation type="submission" date="2018-10" db="EMBL/GenBank/DDBJ databases">
        <title>Effector identification in a new, highly contiguous assembly of the strawberry crown rot pathogen Phytophthora cactorum.</title>
        <authorList>
            <person name="Armitage A.D."/>
            <person name="Nellist C.F."/>
            <person name="Bates H."/>
            <person name="Vickerstaff R.J."/>
            <person name="Harrison R.J."/>
        </authorList>
    </citation>
    <scope>NUCLEOTIDE SEQUENCE</scope>
    <source>
        <strain evidence="2">4032</strain>
        <strain evidence="3">P415</strain>
    </source>
</reference>
<dbReference type="Proteomes" id="UP000697107">
    <property type="component" value="Unassembled WGS sequence"/>
</dbReference>
<dbReference type="VEuPathDB" id="FungiDB:PC110_g8093"/>
<feature type="compositionally biased region" description="Acidic residues" evidence="1">
    <location>
        <begin position="1"/>
        <end position="14"/>
    </location>
</feature>
<proteinExistence type="predicted"/>
<feature type="region of interest" description="Disordered" evidence="1">
    <location>
        <begin position="58"/>
        <end position="90"/>
    </location>
</feature>
<gene>
    <name evidence="2" type="ORF">PC115_g12907</name>
    <name evidence="3" type="ORF">PC118_g13482</name>
</gene>
<evidence type="ECO:0000313" key="4">
    <source>
        <dbReference type="Proteomes" id="UP000697107"/>
    </source>
</evidence>
<evidence type="ECO:0000256" key="1">
    <source>
        <dbReference type="SAM" id="MobiDB-lite"/>
    </source>
</evidence>
<accession>A0A8T1FPH2</accession>
<name>A0A8T1FPH2_9STRA</name>
<sequence>MSETTEGEGTDEGESVQFNSYDGLANLFASPAPSTTGTIDSREEVRYCDEWDLFADAALDQHEASDSENSTDDHSDDENDEPGTRDLNRMIPIGRRMMMLNTFSRLHSALQLLPPTIMTITR</sequence>
<dbReference type="AlphaFoldDB" id="A0A8T1FPH2"/>
<evidence type="ECO:0000313" key="2">
    <source>
        <dbReference type="EMBL" id="KAG2910375.1"/>
    </source>
</evidence>
<feature type="region of interest" description="Disordered" evidence="1">
    <location>
        <begin position="1"/>
        <end position="41"/>
    </location>
</feature>
<evidence type="ECO:0000313" key="3">
    <source>
        <dbReference type="EMBL" id="KAG2976300.1"/>
    </source>
</evidence>
<protein>
    <submittedName>
        <fullName evidence="3">Uncharacterized protein</fullName>
    </submittedName>
</protein>
<organism evidence="3 4">
    <name type="scientific">Phytophthora cactorum</name>
    <dbReference type="NCBI Taxonomy" id="29920"/>
    <lineage>
        <taxon>Eukaryota</taxon>
        <taxon>Sar</taxon>
        <taxon>Stramenopiles</taxon>
        <taxon>Oomycota</taxon>
        <taxon>Peronosporomycetes</taxon>
        <taxon>Peronosporales</taxon>
        <taxon>Peronosporaceae</taxon>
        <taxon>Phytophthora</taxon>
    </lineage>
</organism>
<dbReference type="EMBL" id="RCML01000465">
    <property type="protein sequence ID" value="KAG2976300.1"/>
    <property type="molecule type" value="Genomic_DNA"/>
</dbReference>